<gene>
    <name evidence="1" type="ORF">K3G42_022495</name>
</gene>
<dbReference type="EMBL" id="CM037620">
    <property type="protein sequence ID" value="KAH7995173.1"/>
    <property type="molecule type" value="Genomic_DNA"/>
</dbReference>
<comment type="caution">
    <text evidence="1">The sequence shown here is derived from an EMBL/GenBank/DDBJ whole genome shotgun (WGS) entry which is preliminary data.</text>
</comment>
<protein>
    <submittedName>
        <fullName evidence="1">Uncharacterized protein</fullName>
    </submittedName>
</protein>
<sequence length="121" mass="13917">MAAMQRRRTIEGSCQTNLNVDSMDNKLDTGIQNYRLMGSGHCFVRPLSSQNGSLDGFKMCVLWVTSKHWNMKTEVHVNTGEKESLLPECCCLLYKRTKKKSILRVCITIWYLTFLTFSLLC</sequence>
<evidence type="ECO:0000313" key="1">
    <source>
        <dbReference type="EMBL" id="KAH7995173.1"/>
    </source>
</evidence>
<name>A0ACB8ES58_9SAUR</name>
<evidence type="ECO:0000313" key="2">
    <source>
        <dbReference type="Proteomes" id="UP000827872"/>
    </source>
</evidence>
<keyword evidence="2" id="KW-1185">Reference proteome</keyword>
<dbReference type="Proteomes" id="UP000827872">
    <property type="component" value="Linkage Group LG07"/>
</dbReference>
<proteinExistence type="predicted"/>
<organism evidence="1 2">
    <name type="scientific">Sphaerodactylus townsendi</name>
    <dbReference type="NCBI Taxonomy" id="933632"/>
    <lineage>
        <taxon>Eukaryota</taxon>
        <taxon>Metazoa</taxon>
        <taxon>Chordata</taxon>
        <taxon>Craniata</taxon>
        <taxon>Vertebrata</taxon>
        <taxon>Euteleostomi</taxon>
        <taxon>Lepidosauria</taxon>
        <taxon>Squamata</taxon>
        <taxon>Bifurcata</taxon>
        <taxon>Gekkota</taxon>
        <taxon>Sphaerodactylidae</taxon>
        <taxon>Sphaerodactylus</taxon>
    </lineage>
</organism>
<accession>A0ACB8ES58</accession>
<reference evidence="1" key="1">
    <citation type="submission" date="2021-08" db="EMBL/GenBank/DDBJ databases">
        <title>The first chromosome-level gecko genome reveals the dynamic sex chromosomes of Neotropical dwarf geckos (Sphaerodactylidae: Sphaerodactylus).</title>
        <authorList>
            <person name="Pinto B.J."/>
            <person name="Keating S.E."/>
            <person name="Gamble T."/>
        </authorList>
    </citation>
    <scope>NUCLEOTIDE SEQUENCE</scope>
    <source>
        <strain evidence="1">TG3544</strain>
    </source>
</reference>